<protein>
    <submittedName>
        <fullName evidence="1">Uncharacterized protein</fullName>
    </submittedName>
</protein>
<name>A0A081NXF2_9BACL</name>
<accession>A0A081NXF2</accession>
<keyword evidence="2" id="KW-1185">Reference proteome</keyword>
<organism evidence="1 2">
    <name type="scientific">Paenibacillus tyrfis</name>
    <dbReference type="NCBI Taxonomy" id="1501230"/>
    <lineage>
        <taxon>Bacteria</taxon>
        <taxon>Bacillati</taxon>
        <taxon>Bacillota</taxon>
        <taxon>Bacilli</taxon>
        <taxon>Bacillales</taxon>
        <taxon>Paenibacillaceae</taxon>
        <taxon>Paenibacillus</taxon>
    </lineage>
</organism>
<evidence type="ECO:0000313" key="1">
    <source>
        <dbReference type="EMBL" id="KEQ23125.1"/>
    </source>
</evidence>
<gene>
    <name evidence="1" type="ORF">ET33_18300</name>
</gene>
<dbReference type="OrthoDB" id="2621943at2"/>
<reference evidence="1 2" key="1">
    <citation type="submission" date="2014-06" db="EMBL/GenBank/DDBJ databases">
        <title>Draft genome sequence of Paenibacillus sp. MSt1.</title>
        <authorList>
            <person name="Aw Y.K."/>
            <person name="Ong K.S."/>
            <person name="Gan H.M."/>
            <person name="Lee S.M."/>
        </authorList>
    </citation>
    <scope>NUCLEOTIDE SEQUENCE [LARGE SCALE GENOMIC DNA]</scope>
    <source>
        <strain evidence="1 2">MSt1</strain>
    </source>
</reference>
<evidence type="ECO:0000313" key="2">
    <source>
        <dbReference type="Proteomes" id="UP000028123"/>
    </source>
</evidence>
<dbReference type="eggNOG" id="ENOG50306ER">
    <property type="taxonomic scope" value="Bacteria"/>
</dbReference>
<proteinExistence type="predicted"/>
<dbReference type="EMBL" id="JNVM01000025">
    <property type="protein sequence ID" value="KEQ23125.1"/>
    <property type="molecule type" value="Genomic_DNA"/>
</dbReference>
<dbReference type="RefSeq" id="WP_036689672.1">
    <property type="nucleotide sequence ID" value="NZ_JNVM01000025.1"/>
</dbReference>
<dbReference type="AlphaFoldDB" id="A0A081NXF2"/>
<comment type="caution">
    <text evidence="1">The sequence shown here is derived from an EMBL/GenBank/DDBJ whole genome shotgun (WGS) entry which is preliminary data.</text>
</comment>
<sequence>MNGLAVKNRNETSIPLTFGEKTELLKRYEVYCYQVAFYLLQQEAGARLAAEEALLALYKLDGFFALPEHERKEKVKAAAVRHALAVRSGRQPS</sequence>
<dbReference type="Proteomes" id="UP000028123">
    <property type="component" value="Unassembled WGS sequence"/>
</dbReference>